<dbReference type="Pfam" id="PF05866">
    <property type="entry name" value="RusA"/>
    <property type="match status" value="1"/>
</dbReference>
<evidence type="ECO:0000313" key="2">
    <source>
        <dbReference type="Proteomes" id="UP000270190"/>
    </source>
</evidence>
<dbReference type="InterPro" id="IPR036614">
    <property type="entry name" value="RusA-like_sf"/>
</dbReference>
<proteinExistence type="predicted"/>
<sequence length="96" mass="11130">MARKLLPVGYEPISEPVRVFMTFYRPLPKTLTKLNRQAHEQGKFYPRTRPDVDNYVKGLLDALSGIVYTDDNIIIQITADKKYADKGRIEFEIEVI</sequence>
<dbReference type="GO" id="GO:0006281">
    <property type="term" value="P:DNA repair"/>
    <property type="evidence" value="ECO:0007669"/>
    <property type="project" value="InterPro"/>
</dbReference>
<dbReference type="AlphaFoldDB" id="A0A2X0QJT3"/>
<dbReference type="GO" id="GO:0000287">
    <property type="term" value="F:magnesium ion binding"/>
    <property type="evidence" value="ECO:0007669"/>
    <property type="project" value="InterPro"/>
</dbReference>
<dbReference type="Proteomes" id="UP000270190">
    <property type="component" value="Unassembled WGS sequence"/>
</dbReference>
<reference evidence="2" key="1">
    <citation type="submission" date="2018-04" db="EMBL/GenBank/DDBJ databases">
        <authorList>
            <person name="Illikoud N."/>
        </authorList>
    </citation>
    <scope>NUCLEOTIDE SEQUENCE [LARGE SCALE GENOMIC DNA]</scope>
</reference>
<accession>A0A2X0QJT3</accession>
<dbReference type="InterPro" id="IPR008822">
    <property type="entry name" value="Endonuclease_RusA-like"/>
</dbReference>
<dbReference type="Gene3D" id="3.30.1330.70">
    <property type="entry name" value="Holliday junction resolvase RusA"/>
    <property type="match status" value="1"/>
</dbReference>
<dbReference type="SUPFAM" id="SSF103084">
    <property type="entry name" value="Holliday junction resolvase RusA"/>
    <property type="match status" value="1"/>
</dbReference>
<name>A0A2X0QJT3_BROTH</name>
<protein>
    <submittedName>
        <fullName evidence="1">Uncharacterized protein</fullName>
    </submittedName>
</protein>
<dbReference type="GO" id="GO:0006310">
    <property type="term" value="P:DNA recombination"/>
    <property type="evidence" value="ECO:0007669"/>
    <property type="project" value="InterPro"/>
</dbReference>
<dbReference type="EMBL" id="OUNC01000013">
    <property type="protein sequence ID" value="SPP28443.1"/>
    <property type="molecule type" value="Genomic_DNA"/>
</dbReference>
<organism evidence="1 2">
    <name type="scientific">Brochothrix thermosphacta</name>
    <name type="common">Microbacterium thermosphactum</name>
    <dbReference type="NCBI Taxonomy" id="2756"/>
    <lineage>
        <taxon>Bacteria</taxon>
        <taxon>Bacillati</taxon>
        <taxon>Bacillota</taxon>
        <taxon>Bacilli</taxon>
        <taxon>Bacillales</taxon>
        <taxon>Listeriaceae</taxon>
        <taxon>Brochothrix</taxon>
    </lineage>
</organism>
<evidence type="ECO:0000313" key="1">
    <source>
        <dbReference type="EMBL" id="SPP28443.1"/>
    </source>
</evidence>
<gene>
    <name evidence="1" type="ORF">BTBSAS_200030</name>
</gene>